<dbReference type="GO" id="GO:0046872">
    <property type="term" value="F:metal ion binding"/>
    <property type="evidence" value="ECO:0007669"/>
    <property type="project" value="UniProtKB-KW"/>
</dbReference>
<gene>
    <name evidence="3" type="ORF">GSM42_02360</name>
</gene>
<dbReference type="InterPro" id="IPR029068">
    <property type="entry name" value="Glyas_Bleomycin-R_OHBP_Dase"/>
</dbReference>
<dbReference type="PANTHER" id="PTHR43048:SF3">
    <property type="entry name" value="METHYLMALONYL-COA EPIMERASE, MITOCHONDRIAL"/>
    <property type="match status" value="1"/>
</dbReference>
<dbReference type="Gene3D" id="3.10.180.10">
    <property type="entry name" value="2,3-Dihydroxybiphenyl 1,2-Dioxygenase, domain 1"/>
    <property type="match status" value="1"/>
</dbReference>
<protein>
    <submittedName>
        <fullName evidence="3">VOC family protein</fullName>
    </submittedName>
</protein>
<dbReference type="GO" id="GO:0004493">
    <property type="term" value="F:methylmalonyl-CoA epimerase activity"/>
    <property type="evidence" value="ECO:0007669"/>
    <property type="project" value="TreeGrafter"/>
</dbReference>
<evidence type="ECO:0000259" key="2">
    <source>
        <dbReference type="PROSITE" id="PS51819"/>
    </source>
</evidence>
<accession>A0A6I4VQE2</accession>
<dbReference type="InterPro" id="IPR004360">
    <property type="entry name" value="Glyas_Fos-R_dOase_dom"/>
</dbReference>
<dbReference type="InterPro" id="IPR051785">
    <property type="entry name" value="MMCE/EMCE_epimerase"/>
</dbReference>
<dbReference type="SUPFAM" id="SSF54593">
    <property type="entry name" value="Glyoxalase/Bleomycin resistance protein/Dihydroxybiphenyl dioxygenase"/>
    <property type="match status" value="1"/>
</dbReference>
<dbReference type="RefSeq" id="WP_160799615.1">
    <property type="nucleotide sequence ID" value="NZ_WUUL01000001.1"/>
</dbReference>
<feature type="domain" description="VOC" evidence="2">
    <location>
        <begin position="5"/>
        <end position="127"/>
    </location>
</feature>
<reference evidence="3 4" key="1">
    <citation type="submission" date="2019-12" db="EMBL/GenBank/DDBJ databases">
        <title>Whole-genome analyses of novel actinobacteria.</title>
        <authorList>
            <person name="Sahin N."/>
            <person name="Saygin H."/>
        </authorList>
    </citation>
    <scope>NUCLEOTIDE SEQUENCE [LARGE SCALE GENOMIC DNA]</scope>
    <source>
        <strain evidence="3 4">KC615</strain>
    </source>
</reference>
<keyword evidence="1" id="KW-0479">Metal-binding</keyword>
<dbReference type="PROSITE" id="PS51819">
    <property type="entry name" value="VOC"/>
    <property type="match status" value="1"/>
</dbReference>
<dbReference type="Proteomes" id="UP000430692">
    <property type="component" value="Unassembled WGS sequence"/>
</dbReference>
<dbReference type="CDD" id="cd06587">
    <property type="entry name" value="VOC"/>
    <property type="match status" value="1"/>
</dbReference>
<dbReference type="AlphaFoldDB" id="A0A6I4VQE2"/>
<dbReference type="GO" id="GO:0046491">
    <property type="term" value="P:L-methylmalonyl-CoA metabolic process"/>
    <property type="evidence" value="ECO:0007669"/>
    <property type="project" value="TreeGrafter"/>
</dbReference>
<evidence type="ECO:0000256" key="1">
    <source>
        <dbReference type="ARBA" id="ARBA00022723"/>
    </source>
</evidence>
<dbReference type="Pfam" id="PF00903">
    <property type="entry name" value="Glyoxalase"/>
    <property type="match status" value="1"/>
</dbReference>
<name>A0A6I4VQE2_9BACL</name>
<comment type="caution">
    <text evidence="3">The sequence shown here is derived from an EMBL/GenBank/DDBJ whole genome shotgun (WGS) entry which is preliminary data.</text>
</comment>
<proteinExistence type="predicted"/>
<organism evidence="3 4">
    <name type="scientific">Shimazuella alba</name>
    <dbReference type="NCBI Taxonomy" id="2690964"/>
    <lineage>
        <taxon>Bacteria</taxon>
        <taxon>Bacillati</taxon>
        <taxon>Bacillota</taxon>
        <taxon>Bacilli</taxon>
        <taxon>Bacillales</taxon>
        <taxon>Thermoactinomycetaceae</taxon>
        <taxon>Shimazuella</taxon>
    </lineage>
</organism>
<keyword evidence="4" id="KW-1185">Reference proteome</keyword>
<evidence type="ECO:0000313" key="3">
    <source>
        <dbReference type="EMBL" id="MXQ52611.1"/>
    </source>
</evidence>
<sequence>MAIKKLEHVGIMVADLEKSIGFYRDAIGMELRGTLVHTNPSIILAFLSFPNSSQTEVELIHGYQSNLPKEGVVHHLAFTVDHMETEIERLKQLDVTFQDKEITILPNGAKYIFFYGPDNESIELFEPAT</sequence>
<dbReference type="InterPro" id="IPR037523">
    <property type="entry name" value="VOC_core"/>
</dbReference>
<evidence type="ECO:0000313" key="4">
    <source>
        <dbReference type="Proteomes" id="UP000430692"/>
    </source>
</evidence>
<dbReference type="EMBL" id="WUUL01000001">
    <property type="protein sequence ID" value="MXQ52611.1"/>
    <property type="molecule type" value="Genomic_DNA"/>
</dbReference>
<dbReference type="PANTHER" id="PTHR43048">
    <property type="entry name" value="METHYLMALONYL-COA EPIMERASE"/>
    <property type="match status" value="1"/>
</dbReference>